<gene>
    <name evidence="4" type="ORF">Bpfe_005030</name>
</gene>
<organism evidence="4 5">
    <name type="scientific">Biomphalaria pfeifferi</name>
    <name type="common">Bloodfluke planorb</name>
    <name type="synonym">Freshwater snail</name>
    <dbReference type="NCBI Taxonomy" id="112525"/>
    <lineage>
        <taxon>Eukaryota</taxon>
        <taxon>Metazoa</taxon>
        <taxon>Spiralia</taxon>
        <taxon>Lophotrochozoa</taxon>
        <taxon>Mollusca</taxon>
        <taxon>Gastropoda</taxon>
        <taxon>Heterobranchia</taxon>
        <taxon>Euthyneura</taxon>
        <taxon>Panpulmonata</taxon>
        <taxon>Hygrophila</taxon>
        <taxon>Lymnaeoidea</taxon>
        <taxon>Planorbidae</taxon>
        <taxon>Biomphalaria</taxon>
    </lineage>
</organism>
<accession>A0AAD8FHU9</accession>
<dbReference type="SUPFAM" id="SSF53032">
    <property type="entry name" value="tRNA-intron endonuclease catalytic domain-like"/>
    <property type="match status" value="1"/>
</dbReference>
<dbReference type="EMBL" id="JASAOG010000013">
    <property type="protein sequence ID" value="KAK0065597.1"/>
    <property type="molecule type" value="Genomic_DNA"/>
</dbReference>
<evidence type="ECO:0000256" key="1">
    <source>
        <dbReference type="ARBA" id="ARBA00006091"/>
    </source>
</evidence>
<keyword evidence="4" id="KW-0255">Endonuclease</keyword>
<protein>
    <submittedName>
        <fullName evidence="4">tRNA-splicing endonuclease subunit Sen15-like isoform X1</fullName>
    </submittedName>
</protein>
<evidence type="ECO:0000259" key="3">
    <source>
        <dbReference type="Pfam" id="PF09631"/>
    </source>
</evidence>
<dbReference type="GO" id="GO:0006388">
    <property type="term" value="P:tRNA splicing, via endonucleolytic cleavage and ligation"/>
    <property type="evidence" value="ECO:0007669"/>
    <property type="project" value="InterPro"/>
</dbReference>
<dbReference type="GO" id="GO:0005634">
    <property type="term" value="C:nucleus"/>
    <property type="evidence" value="ECO:0007669"/>
    <property type="project" value="UniProtKB-ARBA"/>
</dbReference>
<dbReference type="Proteomes" id="UP001233172">
    <property type="component" value="Unassembled WGS sequence"/>
</dbReference>
<dbReference type="PANTHER" id="PTHR28582:SF1">
    <property type="entry name" value="TRNA-SPLICING ENDONUCLEASE SUBUNIT SEN15"/>
    <property type="match status" value="1"/>
</dbReference>
<comment type="caution">
    <text evidence="4">The sequence shown here is derived from an EMBL/GenBank/DDBJ whole genome shotgun (WGS) entry which is preliminary data.</text>
</comment>
<dbReference type="GO" id="GO:0004519">
    <property type="term" value="F:endonuclease activity"/>
    <property type="evidence" value="ECO:0007669"/>
    <property type="project" value="UniProtKB-KW"/>
</dbReference>
<dbReference type="GO" id="GO:0003676">
    <property type="term" value="F:nucleic acid binding"/>
    <property type="evidence" value="ECO:0007669"/>
    <property type="project" value="InterPro"/>
</dbReference>
<sequence>MPAKKKLHFSRSAAVLKTFRFAGPHHHFDHSQRGLVFLHTMDKSLLFKKPRHPILEDFLLRNPGCDEDEGQRTFSIYQDLTEVKAWWYTELAFSELFEKSYIVGQPSKSEPKQAIVPLGVEEQISINEMHQYFSNILIDDEPVGSLILAVNDFDTTTVYYKITKGLSPPDSPETANKLKTLKSQKLNRKRQFVADCVRHAEERLSKQAT</sequence>
<dbReference type="Pfam" id="PF09631">
    <property type="entry name" value="Sen15"/>
    <property type="match status" value="1"/>
</dbReference>
<dbReference type="InterPro" id="IPR011856">
    <property type="entry name" value="tRNA_endonuc-like_dom_sf"/>
</dbReference>
<dbReference type="PANTHER" id="PTHR28582">
    <property type="entry name" value="TRNA-SPLICING ENDONUCLEASE SUBUNIT SEN15"/>
    <property type="match status" value="1"/>
</dbReference>
<proteinExistence type="inferred from homology"/>
<keyword evidence="4" id="KW-0540">Nuclease</keyword>
<keyword evidence="5" id="KW-1185">Reference proteome</keyword>
<reference evidence="4" key="1">
    <citation type="journal article" date="2023" name="PLoS Negl. Trop. Dis.">
        <title>A genome sequence for Biomphalaria pfeifferi, the major vector snail for the human-infecting parasite Schistosoma mansoni.</title>
        <authorList>
            <person name="Bu L."/>
            <person name="Lu L."/>
            <person name="Laidemitt M.R."/>
            <person name="Zhang S.M."/>
            <person name="Mutuku M."/>
            <person name="Mkoji G."/>
            <person name="Steinauer M."/>
            <person name="Loker E.S."/>
        </authorList>
    </citation>
    <scope>NUCLEOTIDE SEQUENCE</scope>
    <source>
        <strain evidence="4">KasaAsao</strain>
    </source>
</reference>
<feature type="domain" description="tRNA-splicing endonuclease subunit Sen15" evidence="3">
    <location>
        <begin position="76"/>
        <end position="171"/>
    </location>
</feature>
<name>A0AAD8FHU9_BIOPF</name>
<dbReference type="InterPro" id="IPR036167">
    <property type="entry name" value="tRNA_intron_Endo_cat-like_sf"/>
</dbReference>
<dbReference type="InterPro" id="IPR018593">
    <property type="entry name" value="tRNA-endonuc_su_Sen15"/>
</dbReference>
<reference evidence="4" key="2">
    <citation type="submission" date="2023-04" db="EMBL/GenBank/DDBJ databases">
        <authorList>
            <person name="Bu L."/>
            <person name="Lu L."/>
            <person name="Laidemitt M.R."/>
            <person name="Zhang S.M."/>
            <person name="Mutuku M."/>
            <person name="Mkoji G."/>
            <person name="Steinauer M."/>
            <person name="Loker E.S."/>
        </authorList>
    </citation>
    <scope>NUCLEOTIDE SEQUENCE</scope>
    <source>
        <strain evidence="4">KasaAsao</strain>
        <tissue evidence="4">Whole Snail</tissue>
    </source>
</reference>
<evidence type="ECO:0000256" key="2">
    <source>
        <dbReference type="ARBA" id="ARBA00022694"/>
    </source>
</evidence>
<keyword evidence="2" id="KW-0819">tRNA processing</keyword>
<evidence type="ECO:0000313" key="4">
    <source>
        <dbReference type="EMBL" id="KAK0065597.1"/>
    </source>
</evidence>
<keyword evidence="4" id="KW-0378">Hydrolase</keyword>
<dbReference type="Gene3D" id="3.40.1350.10">
    <property type="match status" value="1"/>
</dbReference>
<comment type="similarity">
    <text evidence="1">Belongs to the SEN15 family.</text>
</comment>
<dbReference type="AlphaFoldDB" id="A0AAD8FHU9"/>
<evidence type="ECO:0000313" key="5">
    <source>
        <dbReference type="Proteomes" id="UP001233172"/>
    </source>
</evidence>